<dbReference type="PANTHER" id="PTHR14241:SF32">
    <property type="entry name" value="VWFA DOMAIN-CONTAINING PROTEIN-RELATED"/>
    <property type="match status" value="1"/>
</dbReference>
<dbReference type="PANTHER" id="PTHR14241">
    <property type="entry name" value="INTERFERON-INDUCED PROTEIN 44"/>
    <property type="match status" value="1"/>
</dbReference>
<feature type="domain" description="TLDc" evidence="2">
    <location>
        <begin position="1"/>
        <end position="178"/>
    </location>
</feature>
<dbReference type="SMART" id="SM00584">
    <property type="entry name" value="TLDc"/>
    <property type="match status" value="1"/>
</dbReference>
<dbReference type="CDD" id="cd00882">
    <property type="entry name" value="Ras_like_GTPase"/>
    <property type="match status" value="1"/>
</dbReference>
<dbReference type="Proteomes" id="UP001164746">
    <property type="component" value="Chromosome 17"/>
</dbReference>
<reference evidence="3" key="1">
    <citation type="submission" date="2022-11" db="EMBL/GenBank/DDBJ databases">
        <title>Centuries of genome instability and evolution in soft-shell clam transmissible cancer (bioRxiv).</title>
        <authorList>
            <person name="Hart S.F.M."/>
            <person name="Yonemitsu M.A."/>
            <person name="Giersch R.M."/>
            <person name="Beal B.F."/>
            <person name="Arriagada G."/>
            <person name="Davis B.W."/>
            <person name="Ostrander E.A."/>
            <person name="Goff S.P."/>
            <person name="Metzger M.J."/>
        </authorList>
    </citation>
    <scope>NUCLEOTIDE SEQUENCE</scope>
    <source>
        <strain evidence="3">MELC-2E11</strain>
        <tissue evidence="3">Siphon/mantle</tissue>
    </source>
</reference>
<organism evidence="3 4">
    <name type="scientific">Mya arenaria</name>
    <name type="common">Soft-shell clam</name>
    <dbReference type="NCBI Taxonomy" id="6604"/>
    <lineage>
        <taxon>Eukaryota</taxon>
        <taxon>Metazoa</taxon>
        <taxon>Spiralia</taxon>
        <taxon>Lophotrochozoa</taxon>
        <taxon>Mollusca</taxon>
        <taxon>Bivalvia</taxon>
        <taxon>Autobranchia</taxon>
        <taxon>Heteroconchia</taxon>
        <taxon>Euheterodonta</taxon>
        <taxon>Imparidentia</taxon>
        <taxon>Neoheterodontei</taxon>
        <taxon>Myida</taxon>
        <taxon>Myoidea</taxon>
        <taxon>Myidae</taxon>
        <taxon>Mya</taxon>
    </lineage>
</organism>
<name>A0ABY7GEZ3_MYAAR</name>
<evidence type="ECO:0000259" key="2">
    <source>
        <dbReference type="PROSITE" id="PS51886"/>
    </source>
</evidence>
<protein>
    <submittedName>
        <fullName evidence="3">IF44L-like protein</fullName>
    </submittedName>
</protein>
<dbReference type="InterPro" id="IPR006571">
    <property type="entry name" value="TLDc_dom"/>
</dbReference>
<accession>A0ABY7GEZ3</accession>
<dbReference type="Gene3D" id="3.40.50.300">
    <property type="entry name" value="P-loop containing nucleotide triphosphate hydrolases"/>
    <property type="match status" value="1"/>
</dbReference>
<keyword evidence="4" id="KW-1185">Reference proteome</keyword>
<proteinExistence type="inferred from homology"/>
<sequence>MDGKLSQSDKEQLEDFVGLGPRRFTLLYSITRDGCSSATFHQRCDYQGPTVTVLYNQQGSVYGGYTSASWSSIGTTTRDDKAFLFQLQFSGSSRPNKFSITNTAYSIYCHASNGPVFGGNAGYDLNCFSGTINKSGAYYQLNGGNSFGTNYSMSGVSSWNGIHNGNLQVTELEVYSVCVQPSTTSASTGTDDKECEAWGRHPEFGDELRQELLQEIASMQPYSELKLQEYRVLLIGPVGAGKSSFVNTVCSAFRGRIVQRATCGDQQHSFTKSYQAYNVKTQKNAPLHFRLCDTRGLEPDLGINMKEFDYLVNGHFNAESSISLEDKMFVVKPSLAEKVHCVVFVLDASTLDKLDPGVIIKMKEFVKITARGNTKQALLLTKIDIADNYVKESPQHALSSFAIQDVVVKASNMFGFPRYSILPVKNYEEEAEMREDVDILALLALRKILHFAEDYMDGILNDRGFGAESFLYSESDDLALETEAASESA</sequence>
<evidence type="ECO:0000313" key="3">
    <source>
        <dbReference type="EMBL" id="WAR31671.1"/>
    </source>
</evidence>
<evidence type="ECO:0000313" key="4">
    <source>
        <dbReference type="Proteomes" id="UP001164746"/>
    </source>
</evidence>
<dbReference type="SUPFAM" id="SSF52540">
    <property type="entry name" value="P-loop containing nucleoside triphosphate hydrolases"/>
    <property type="match status" value="1"/>
</dbReference>
<dbReference type="InterPro" id="IPR027417">
    <property type="entry name" value="P-loop_NTPase"/>
</dbReference>
<dbReference type="InterPro" id="IPR006073">
    <property type="entry name" value="GTP-bd"/>
</dbReference>
<dbReference type="Pfam" id="PF01926">
    <property type="entry name" value="MMR_HSR1"/>
    <property type="match status" value="1"/>
</dbReference>
<dbReference type="PROSITE" id="PS51886">
    <property type="entry name" value="TLDC"/>
    <property type="match status" value="1"/>
</dbReference>
<evidence type="ECO:0000256" key="1">
    <source>
        <dbReference type="ARBA" id="ARBA00009243"/>
    </source>
</evidence>
<dbReference type="Pfam" id="PF07534">
    <property type="entry name" value="TLD"/>
    <property type="match status" value="1"/>
</dbReference>
<comment type="similarity">
    <text evidence="1">Belongs to the IFI44 family.</text>
</comment>
<dbReference type="EMBL" id="CP111028">
    <property type="protein sequence ID" value="WAR31671.1"/>
    <property type="molecule type" value="Genomic_DNA"/>
</dbReference>
<gene>
    <name evidence="3" type="ORF">MAR_034213</name>
</gene>